<organism evidence="2 3">
    <name type="scientific">Pleurotus eryngii</name>
    <name type="common">Boletus of the steppes</name>
    <dbReference type="NCBI Taxonomy" id="5323"/>
    <lineage>
        <taxon>Eukaryota</taxon>
        <taxon>Fungi</taxon>
        <taxon>Dikarya</taxon>
        <taxon>Basidiomycota</taxon>
        <taxon>Agaricomycotina</taxon>
        <taxon>Agaricomycetes</taxon>
        <taxon>Agaricomycetidae</taxon>
        <taxon>Agaricales</taxon>
        <taxon>Pleurotineae</taxon>
        <taxon>Pleurotaceae</taxon>
        <taxon>Pleurotus</taxon>
    </lineage>
</organism>
<feature type="compositionally biased region" description="Polar residues" evidence="1">
    <location>
        <begin position="26"/>
        <end position="37"/>
    </location>
</feature>
<accession>A0A9P6DAT3</accession>
<dbReference type="AlphaFoldDB" id="A0A9P6DAT3"/>
<protein>
    <submittedName>
        <fullName evidence="2">Uncharacterized protein</fullName>
    </submittedName>
</protein>
<gene>
    <name evidence="2" type="ORF">BDN71DRAFT_236845</name>
</gene>
<keyword evidence="3" id="KW-1185">Reference proteome</keyword>
<dbReference type="Proteomes" id="UP000807025">
    <property type="component" value="Unassembled WGS sequence"/>
</dbReference>
<name>A0A9P6DAT3_PLEER</name>
<evidence type="ECO:0000313" key="3">
    <source>
        <dbReference type="Proteomes" id="UP000807025"/>
    </source>
</evidence>
<feature type="compositionally biased region" description="Polar residues" evidence="1">
    <location>
        <begin position="57"/>
        <end position="68"/>
    </location>
</feature>
<reference evidence="2" key="1">
    <citation type="submission" date="2020-11" db="EMBL/GenBank/DDBJ databases">
        <authorList>
            <consortium name="DOE Joint Genome Institute"/>
            <person name="Ahrendt S."/>
            <person name="Riley R."/>
            <person name="Andreopoulos W."/>
            <person name="Labutti K."/>
            <person name="Pangilinan J."/>
            <person name="Ruiz-Duenas F.J."/>
            <person name="Barrasa J.M."/>
            <person name="Sanchez-Garcia M."/>
            <person name="Camarero S."/>
            <person name="Miyauchi S."/>
            <person name="Serrano A."/>
            <person name="Linde D."/>
            <person name="Babiker R."/>
            <person name="Drula E."/>
            <person name="Ayuso-Fernandez I."/>
            <person name="Pacheco R."/>
            <person name="Padilla G."/>
            <person name="Ferreira P."/>
            <person name="Barriuso J."/>
            <person name="Kellner H."/>
            <person name="Castanera R."/>
            <person name="Alfaro M."/>
            <person name="Ramirez L."/>
            <person name="Pisabarro A.G."/>
            <person name="Kuo A."/>
            <person name="Tritt A."/>
            <person name="Lipzen A."/>
            <person name="He G."/>
            <person name="Yan M."/>
            <person name="Ng V."/>
            <person name="Cullen D."/>
            <person name="Martin F."/>
            <person name="Rosso M.-N."/>
            <person name="Henrissat B."/>
            <person name="Hibbett D."/>
            <person name="Martinez A.T."/>
            <person name="Grigoriev I.V."/>
        </authorList>
    </citation>
    <scope>NUCLEOTIDE SEQUENCE</scope>
    <source>
        <strain evidence="2">ATCC 90797</strain>
    </source>
</reference>
<dbReference type="EMBL" id="MU154651">
    <property type="protein sequence ID" value="KAF9490029.1"/>
    <property type="molecule type" value="Genomic_DNA"/>
</dbReference>
<evidence type="ECO:0000256" key="1">
    <source>
        <dbReference type="SAM" id="MobiDB-lite"/>
    </source>
</evidence>
<sequence>MLGALAVLAFRSSSDRPRHAHLALSPSETGYTRSSPHPMQRFPRKDRANDGRELNENTENAPRPNTTAYLDRGPWNQRCASRNQSRLTNYWG</sequence>
<comment type="caution">
    <text evidence="2">The sequence shown here is derived from an EMBL/GenBank/DDBJ whole genome shotgun (WGS) entry which is preliminary data.</text>
</comment>
<proteinExistence type="predicted"/>
<feature type="compositionally biased region" description="Basic and acidic residues" evidence="1">
    <location>
        <begin position="43"/>
        <end position="55"/>
    </location>
</feature>
<feature type="region of interest" description="Disordered" evidence="1">
    <location>
        <begin position="14"/>
        <end position="92"/>
    </location>
</feature>
<feature type="compositionally biased region" description="Polar residues" evidence="1">
    <location>
        <begin position="78"/>
        <end position="92"/>
    </location>
</feature>
<evidence type="ECO:0000313" key="2">
    <source>
        <dbReference type="EMBL" id="KAF9490029.1"/>
    </source>
</evidence>